<evidence type="ECO:0000313" key="4">
    <source>
        <dbReference type="EMBL" id="KAJ7777895.1"/>
    </source>
</evidence>
<keyword evidence="1" id="KW-0863">Zinc-finger</keyword>
<feature type="domain" description="SWIM-type" evidence="3">
    <location>
        <begin position="723"/>
        <end position="756"/>
    </location>
</feature>
<keyword evidence="5" id="KW-1185">Reference proteome</keyword>
<proteinExistence type="predicted"/>
<keyword evidence="1" id="KW-0862">Zinc</keyword>
<feature type="region of interest" description="Disordered" evidence="2">
    <location>
        <begin position="40"/>
        <end position="69"/>
    </location>
</feature>
<dbReference type="AlphaFoldDB" id="A0AAD7K5X9"/>
<feature type="region of interest" description="Disordered" evidence="2">
    <location>
        <begin position="826"/>
        <end position="878"/>
    </location>
</feature>
<name>A0AAD7K5X9_9AGAR</name>
<dbReference type="Proteomes" id="UP001215280">
    <property type="component" value="Unassembled WGS sequence"/>
</dbReference>
<organism evidence="4 5">
    <name type="scientific">Mycena maculata</name>
    <dbReference type="NCBI Taxonomy" id="230809"/>
    <lineage>
        <taxon>Eukaryota</taxon>
        <taxon>Fungi</taxon>
        <taxon>Dikarya</taxon>
        <taxon>Basidiomycota</taxon>
        <taxon>Agaricomycotina</taxon>
        <taxon>Agaricomycetes</taxon>
        <taxon>Agaricomycetidae</taxon>
        <taxon>Agaricales</taxon>
        <taxon>Marasmiineae</taxon>
        <taxon>Mycenaceae</taxon>
        <taxon>Mycena</taxon>
    </lineage>
</organism>
<sequence length="878" mass="100164">MDSVNPDKSRCSSCKTWKPATPEFFDIKLGKCPGTCRVCKQKKAEKRKKATEGTTSGGSYPTDDDDTNEELSDLSRFTLEEYLTVIAMDETARSFSALVDTEVLDLKGRSLADAMALEVWQCVGYRYLYHKQRASKKTGDVRFSYHCAQNADRQHKPKKHDETDKHRTSRQMECFDCDGWLHITVSEESTEVLVRFKHEQDHIPYCSIDVPLPVKEFVAANPCLTTTQYQDRTKIPFSRRSIYTLWAKTDCEKWKLDDDELESAITIIQRAAAERTGTHEGHPIFRAEPIVLPAVDGFSAVAFALPSVLQKWGGQIREIAMDSAWETNKSQFELFAFIGELSGSGCPLAYLLIKSEKNSAPNSQQKYLETILMHLQNIWGLRLLTTLSDKYWPEINACRACASCAKHQLCFWHAICAVKKWLAILKRRPAHYNVLQARLEFPAIDAEFVPIGQDTNLTPKPSAPTTTIPFYTIRLQGVVVNPPPIASSGPTIVLNRTSYDGTPVSVTEEEEDENDAEDLGDDVEEMIRVEEPERTDVPDYMCEAGENSTRDPDYVFCPAAHCTQLLRLFTRHFCRHPFFPERNGKHSTAGEIRKECILEMYRFCKERHLREVWGYMWNCWYNPKIWLLWARSGCPDRLSRLRTTMTTENTWKRIKHTHLHNLVHPRLDQLVHILIYEVTPAIDARIVYLDPTFRWGRVREETTWQKGFHAAWNAMLKKTLSEYVTNVEAWTCSCGQQKYHAYHLCKHLVHAVGTPSNMFWVQIFRRRAMPIYRHPELHPIGQSRGTYDDVDGGGISDGDDVVWSGDKTVLTGGLWRDVGRGSLLGKHVREDDNAGRHGDGNGSQTPRLDGQGDASAAFGEARSDDEDDEVSFFSDDKI</sequence>
<gene>
    <name evidence="4" type="ORF">DFH07DRAFT_950966</name>
</gene>
<dbReference type="InterPro" id="IPR007527">
    <property type="entry name" value="Znf_SWIM"/>
</dbReference>
<reference evidence="4" key="1">
    <citation type="submission" date="2023-03" db="EMBL/GenBank/DDBJ databases">
        <title>Massive genome expansion in bonnet fungi (Mycena s.s.) driven by repeated elements and novel gene families across ecological guilds.</title>
        <authorList>
            <consortium name="Lawrence Berkeley National Laboratory"/>
            <person name="Harder C.B."/>
            <person name="Miyauchi S."/>
            <person name="Viragh M."/>
            <person name="Kuo A."/>
            <person name="Thoen E."/>
            <person name="Andreopoulos B."/>
            <person name="Lu D."/>
            <person name="Skrede I."/>
            <person name="Drula E."/>
            <person name="Henrissat B."/>
            <person name="Morin E."/>
            <person name="Kohler A."/>
            <person name="Barry K."/>
            <person name="LaButti K."/>
            <person name="Morin E."/>
            <person name="Salamov A."/>
            <person name="Lipzen A."/>
            <person name="Mereny Z."/>
            <person name="Hegedus B."/>
            <person name="Baldrian P."/>
            <person name="Stursova M."/>
            <person name="Weitz H."/>
            <person name="Taylor A."/>
            <person name="Grigoriev I.V."/>
            <person name="Nagy L.G."/>
            <person name="Martin F."/>
            <person name="Kauserud H."/>
        </authorList>
    </citation>
    <scope>NUCLEOTIDE SEQUENCE</scope>
    <source>
        <strain evidence="4">CBHHK188m</strain>
    </source>
</reference>
<feature type="compositionally biased region" description="Basic and acidic residues" evidence="2">
    <location>
        <begin position="827"/>
        <end position="839"/>
    </location>
</feature>
<dbReference type="EMBL" id="JARJLG010000009">
    <property type="protein sequence ID" value="KAJ7777895.1"/>
    <property type="molecule type" value="Genomic_DNA"/>
</dbReference>
<comment type="caution">
    <text evidence="4">The sequence shown here is derived from an EMBL/GenBank/DDBJ whole genome shotgun (WGS) entry which is preliminary data.</text>
</comment>
<evidence type="ECO:0000256" key="1">
    <source>
        <dbReference type="PROSITE-ProRule" id="PRU00325"/>
    </source>
</evidence>
<dbReference type="PROSITE" id="PS50966">
    <property type="entry name" value="ZF_SWIM"/>
    <property type="match status" value="1"/>
</dbReference>
<keyword evidence="1" id="KW-0479">Metal-binding</keyword>
<protein>
    <recommendedName>
        <fullName evidence="3">SWIM-type domain-containing protein</fullName>
    </recommendedName>
</protein>
<evidence type="ECO:0000256" key="2">
    <source>
        <dbReference type="SAM" id="MobiDB-lite"/>
    </source>
</evidence>
<feature type="compositionally biased region" description="Basic residues" evidence="2">
    <location>
        <begin position="40"/>
        <end position="49"/>
    </location>
</feature>
<dbReference type="GO" id="GO:0008270">
    <property type="term" value="F:zinc ion binding"/>
    <property type="evidence" value="ECO:0007669"/>
    <property type="project" value="UniProtKB-KW"/>
</dbReference>
<evidence type="ECO:0000313" key="5">
    <source>
        <dbReference type="Proteomes" id="UP001215280"/>
    </source>
</evidence>
<accession>A0AAD7K5X9</accession>
<evidence type="ECO:0000259" key="3">
    <source>
        <dbReference type="PROSITE" id="PS50966"/>
    </source>
</evidence>